<dbReference type="STRING" id="31234.E3MXB4"/>
<dbReference type="eggNOG" id="ENOG502S0TN">
    <property type="taxonomic scope" value="Eukaryota"/>
</dbReference>
<evidence type="ECO:0000256" key="1">
    <source>
        <dbReference type="SAM" id="MobiDB-lite"/>
    </source>
</evidence>
<dbReference type="InterPro" id="IPR052664">
    <property type="entry name" value="BTB-MATH_domain_protein"/>
</dbReference>
<accession>E3MXB4</accession>
<dbReference type="SUPFAM" id="SSF54695">
    <property type="entry name" value="POZ domain"/>
    <property type="match status" value="1"/>
</dbReference>
<evidence type="ECO:0000259" key="2">
    <source>
        <dbReference type="PROSITE" id="PS50097"/>
    </source>
</evidence>
<dbReference type="CDD" id="cd18186">
    <property type="entry name" value="BTB_POZ_ZBTB_KLHL-like"/>
    <property type="match status" value="1"/>
</dbReference>
<sequence>MVKRNNNDPSTSSPASKIQKTDKIIENNQICERDDRQIQEIIDSQKRIETTIQEIAKQLSSADQIQMNNEDSESATATMIGCPKKSIKNETMLESGKSFILKHIFKDVPALETGKSLCSEWEDHFGALWRMQIRHQDTFLAIYLDFMRNENWENLTTELNFKVKIQPVGCPKDVYHAKATFEKNRKTVTNGYARLINWDDVERKYTENGRLPLEIQVKVNKTIDARKADLRSFGDERSEFSDVTLNVDDELFHVSKHILAYHSDFFRSMFVGNFKESKKSVIELKGVDPYDFENYLEALYGKTSIINDSTVEGILLIADMYGTQIIADTCTKFLEKESTKKSAKKLHMSCCYNLEGLKKTCLSQINTTSEIKAAIPKNAQILDRATMISLLEKLIDN</sequence>
<evidence type="ECO:0000313" key="4">
    <source>
        <dbReference type="Proteomes" id="UP000008281"/>
    </source>
</evidence>
<evidence type="ECO:0000313" key="3">
    <source>
        <dbReference type="EMBL" id="EFP11608.1"/>
    </source>
</evidence>
<dbReference type="Gene3D" id="3.30.710.10">
    <property type="entry name" value="Potassium Channel Kv1.1, Chain A"/>
    <property type="match status" value="1"/>
</dbReference>
<dbReference type="Proteomes" id="UP000008281">
    <property type="component" value="Unassembled WGS sequence"/>
</dbReference>
<dbReference type="AlphaFoldDB" id="E3MXB4"/>
<dbReference type="KEGG" id="crq:GCK72_003759"/>
<dbReference type="InterPro" id="IPR000210">
    <property type="entry name" value="BTB/POZ_dom"/>
</dbReference>
<dbReference type="InterPro" id="IPR011333">
    <property type="entry name" value="SKP1/BTB/POZ_sf"/>
</dbReference>
<gene>
    <name evidence="3" type="ORF">CRE_28840</name>
</gene>
<dbReference type="GeneID" id="9802532"/>
<dbReference type="PANTHER" id="PTHR22743:SF165">
    <property type="entry name" value="BTB AND MATH DOMAIN CONTAINING-RELATED"/>
    <property type="match status" value="1"/>
</dbReference>
<protein>
    <recommendedName>
        <fullName evidence="2">BTB domain-containing protein</fullName>
    </recommendedName>
</protein>
<dbReference type="OrthoDB" id="6359943at2759"/>
<dbReference type="InterPro" id="IPR008974">
    <property type="entry name" value="TRAF-like"/>
</dbReference>
<dbReference type="SUPFAM" id="SSF49599">
    <property type="entry name" value="TRAF domain-like"/>
    <property type="match status" value="1"/>
</dbReference>
<dbReference type="EMBL" id="DS268491">
    <property type="protein sequence ID" value="EFP11608.1"/>
    <property type="molecule type" value="Genomic_DNA"/>
</dbReference>
<reference evidence="3" key="1">
    <citation type="submission" date="2007-07" db="EMBL/GenBank/DDBJ databases">
        <title>PCAP assembly of the Caenorhabditis remanei genome.</title>
        <authorList>
            <consortium name="The Caenorhabditis remanei Sequencing Consortium"/>
            <person name="Wilson R.K."/>
        </authorList>
    </citation>
    <scope>NUCLEOTIDE SEQUENCE [LARGE SCALE GENOMIC DNA]</scope>
    <source>
        <strain evidence="3">PB4641</strain>
    </source>
</reference>
<dbReference type="Pfam" id="PF00651">
    <property type="entry name" value="BTB"/>
    <property type="match status" value="1"/>
</dbReference>
<proteinExistence type="predicted"/>
<dbReference type="HOGENOM" id="CLU_051249_3_0_1"/>
<feature type="compositionally biased region" description="Polar residues" evidence="1">
    <location>
        <begin position="7"/>
        <end position="18"/>
    </location>
</feature>
<dbReference type="SMART" id="SM00225">
    <property type="entry name" value="BTB"/>
    <property type="match status" value="1"/>
</dbReference>
<dbReference type="SMART" id="SM00061">
    <property type="entry name" value="MATH"/>
    <property type="match status" value="1"/>
</dbReference>
<dbReference type="Gene3D" id="2.60.210.10">
    <property type="entry name" value="Apoptosis, Tumor Necrosis Factor Receptor Associated Protein 2, Chain A"/>
    <property type="match status" value="1"/>
</dbReference>
<dbReference type="CDD" id="cd00121">
    <property type="entry name" value="MATH"/>
    <property type="match status" value="1"/>
</dbReference>
<dbReference type="PANTHER" id="PTHR22743">
    <property type="entry name" value="MEPRIN/TRAF-LIKE MATH FAMILY-C.ELEGANS"/>
    <property type="match status" value="1"/>
</dbReference>
<feature type="region of interest" description="Disordered" evidence="1">
    <location>
        <begin position="1"/>
        <end position="23"/>
    </location>
</feature>
<keyword evidence="4" id="KW-1185">Reference proteome</keyword>
<dbReference type="InterPro" id="IPR002083">
    <property type="entry name" value="MATH/TRAF_dom"/>
</dbReference>
<dbReference type="InParanoid" id="E3MXB4"/>
<feature type="domain" description="BTB" evidence="2">
    <location>
        <begin position="241"/>
        <end position="308"/>
    </location>
</feature>
<dbReference type="RefSeq" id="XP_003099182.2">
    <property type="nucleotide sequence ID" value="XM_003099134.2"/>
</dbReference>
<dbReference type="PROSITE" id="PS50097">
    <property type="entry name" value="BTB"/>
    <property type="match status" value="1"/>
</dbReference>
<dbReference type="OMA" id="KHILAYH"/>
<name>E3MXB4_CAERE</name>
<dbReference type="Pfam" id="PF00917">
    <property type="entry name" value="MATH"/>
    <property type="match status" value="1"/>
</dbReference>
<dbReference type="CTD" id="9802532"/>
<organism evidence="4">
    <name type="scientific">Caenorhabditis remanei</name>
    <name type="common">Caenorhabditis vulgaris</name>
    <dbReference type="NCBI Taxonomy" id="31234"/>
    <lineage>
        <taxon>Eukaryota</taxon>
        <taxon>Metazoa</taxon>
        <taxon>Ecdysozoa</taxon>
        <taxon>Nematoda</taxon>
        <taxon>Chromadorea</taxon>
        <taxon>Rhabditida</taxon>
        <taxon>Rhabditina</taxon>
        <taxon>Rhabditomorpha</taxon>
        <taxon>Rhabditoidea</taxon>
        <taxon>Rhabditidae</taxon>
        <taxon>Peloderinae</taxon>
        <taxon>Caenorhabditis</taxon>
    </lineage>
</organism>